<reference evidence="1 2" key="1">
    <citation type="journal article" date="2013" name="PLoS ONE">
        <title>Predicting the Proteins of Angomonas deanei, Strigomonas culicis and Their Respective Endosymbionts Reveals New Aspects of the Trypanosomatidae Family.</title>
        <authorList>
            <person name="Motta M.C."/>
            <person name="Martins A.C."/>
            <person name="de Souza S.S."/>
            <person name="Catta-Preta C.M."/>
            <person name="Silva R."/>
            <person name="Klein C.C."/>
            <person name="de Almeida L.G."/>
            <person name="de Lima Cunha O."/>
            <person name="Ciapina L.P."/>
            <person name="Brocchi M."/>
            <person name="Colabardini A.C."/>
            <person name="de Araujo Lima B."/>
            <person name="Machado C.R."/>
            <person name="de Almeida Soares C.M."/>
            <person name="Probst C.M."/>
            <person name="de Menezes C.B."/>
            <person name="Thompson C.E."/>
            <person name="Bartholomeu D.C."/>
            <person name="Gradia D.F."/>
            <person name="Pavoni D.P."/>
            <person name="Grisard E.C."/>
            <person name="Fantinatti-Garboggini F."/>
            <person name="Marchini F.K."/>
            <person name="Rodrigues-Luiz G.F."/>
            <person name="Wagner G."/>
            <person name="Goldman G.H."/>
            <person name="Fietto J.L."/>
            <person name="Elias M.C."/>
            <person name="Goldman M.H."/>
            <person name="Sagot M.F."/>
            <person name="Pereira M."/>
            <person name="Stoco P.H."/>
            <person name="de Mendonca-Neto R.P."/>
            <person name="Teixeira S.M."/>
            <person name="Maciel T.E."/>
            <person name="de Oliveira Mendes T.A."/>
            <person name="Urmenyi T.P."/>
            <person name="de Souza W."/>
            <person name="Schenkman S."/>
            <person name="de Vasconcelos A.T."/>
        </authorList>
    </citation>
    <scope>NUCLEOTIDE SEQUENCE [LARGE SCALE GENOMIC DNA]</scope>
</reference>
<comment type="caution">
    <text evidence="1">The sequence shown here is derived from an EMBL/GenBank/DDBJ whole genome shotgun (WGS) entry which is preliminary data.</text>
</comment>
<keyword evidence="2" id="KW-1185">Reference proteome</keyword>
<accession>S9TCZ5</accession>
<evidence type="ECO:0000313" key="1">
    <source>
        <dbReference type="EMBL" id="EPY15897.1"/>
    </source>
</evidence>
<dbReference type="AlphaFoldDB" id="S9TCZ5"/>
<evidence type="ECO:0000313" key="2">
    <source>
        <dbReference type="Proteomes" id="UP000015354"/>
    </source>
</evidence>
<sequence>MLTLQKAHQMDPKDASTIVKMCALLVAECEKVGSEEADALMGDVSIISPRMRALREATRTRFEQAIRLNGSDITTMHNYAKFAASILRDTRLASDLWKRIEELKRETSK</sequence>
<dbReference type="OrthoDB" id="239878at2759"/>
<protein>
    <submittedName>
        <fullName evidence="1">Uncharacterized protein</fullName>
    </submittedName>
</protein>
<proteinExistence type="predicted"/>
<dbReference type="Proteomes" id="UP000015354">
    <property type="component" value="Unassembled WGS sequence"/>
</dbReference>
<dbReference type="EMBL" id="ATMH01011677">
    <property type="protein sequence ID" value="EPY15897.1"/>
    <property type="molecule type" value="Genomic_DNA"/>
</dbReference>
<name>S9TCZ5_9TRYP</name>
<gene>
    <name evidence="1" type="ORF">STCU_11689</name>
</gene>
<organism evidence="1 2">
    <name type="scientific">Strigomonas culicis</name>
    <dbReference type="NCBI Taxonomy" id="28005"/>
    <lineage>
        <taxon>Eukaryota</taxon>
        <taxon>Discoba</taxon>
        <taxon>Euglenozoa</taxon>
        <taxon>Kinetoplastea</taxon>
        <taxon>Metakinetoplastina</taxon>
        <taxon>Trypanosomatida</taxon>
        <taxon>Trypanosomatidae</taxon>
        <taxon>Strigomonadinae</taxon>
        <taxon>Strigomonas</taxon>
    </lineage>
</organism>